<dbReference type="NCBIfam" id="NF001492">
    <property type="entry name" value="PRK00346.2-2"/>
    <property type="match status" value="1"/>
</dbReference>
<feature type="binding site" evidence="5">
    <location>
        <position position="13"/>
    </location>
    <ligand>
        <name>a divalent metal cation</name>
        <dbReference type="ChEBI" id="CHEBI:60240"/>
    </ligand>
</feature>
<dbReference type="RefSeq" id="WP_123615028.1">
    <property type="nucleotide sequence ID" value="NZ_CAXHQF010000020.1"/>
</dbReference>
<dbReference type="GO" id="GO:0046872">
    <property type="term" value="F:metal ion binding"/>
    <property type="evidence" value="ECO:0007669"/>
    <property type="project" value="UniProtKB-UniRule"/>
</dbReference>
<organism evidence="7 8">
    <name type="scientific">Duncaniella dubosii</name>
    <dbReference type="NCBI Taxonomy" id="2518971"/>
    <lineage>
        <taxon>Bacteria</taxon>
        <taxon>Pseudomonadati</taxon>
        <taxon>Bacteroidota</taxon>
        <taxon>Bacteroidia</taxon>
        <taxon>Bacteroidales</taxon>
        <taxon>Muribaculaceae</taxon>
        <taxon>Duncaniella</taxon>
    </lineage>
</organism>
<dbReference type="EMBL" id="CP039396">
    <property type="protein sequence ID" value="QCD43478.1"/>
    <property type="molecule type" value="Genomic_DNA"/>
</dbReference>
<dbReference type="InterPro" id="IPR030048">
    <property type="entry name" value="SurE"/>
</dbReference>
<proteinExistence type="inferred from homology"/>
<sequence length="255" mass="27557">MDKRPLILITNDDGLGARGLEHLVRIAVRLGDVVVVAPDTPQSGKSSAITVNTPLYVNEHAPIDSAKVFTTSGTPVDCVKLAMFAVLDRKPDLLLSGINHGSNSGVNNIYSGTMGATMEGCTLGIPSIGYSLLSHSPNADFDPTTPFIEEITQKVINHGLPDGICLNVNFPAKCTPLGLKVVRAAKSHWTEEYATYATPHGKTFYWLTGKLFNEEPDNPETDEYWLARQYGTVVPIRPAQSATDQIPTISRILGL</sequence>
<comment type="cofactor">
    <cofactor evidence="5">
        <name>a divalent metal cation</name>
        <dbReference type="ChEBI" id="CHEBI:60240"/>
    </cofactor>
    <text evidence="5">Binds 1 divalent metal cation per subunit.</text>
</comment>
<dbReference type="GO" id="GO:0000166">
    <property type="term" value="F:nucleotide binding"/>
    <property type="evidence" value="ECO:0007669"/>
    <property type="project" value="UniProtKB-KW"/>
</dbReference>
<comment type="similarity">
    <text evidence="2 5">Belongs to the SurE nucleotidase family.</text>
</comment>
<keyword evidence="3 5" id="KW-0479">Metal-binding</keyword>
<dbReference type="HAMAP" id="MF_00060">
    <property type="entry name" value="SurE"/>
    <property type="match status" value="1"/>
</dbReference>
<keyword evidence="4 5" id="KW-0378">Hydrolase</keyword>
<evidence type="ECO:0000259" key="6">
    <source>
        <dbReference type="Pfam" id="PF01975"/>
    </source>
</evidence>
<gene>
    <name evidence="5 7" type="primary">surE</name>
    <name evidence="7" type="ORF">E7747_15175</name>
</gene>
<protein>
    <recommendedName>
        <fullName evidence="5">5'-nucleotidase SurE</fullName>
        <ecNumber evidence="5">3.1.3.5</ecNumber>
    </recommendedName>
    <alternativeName>
        <fullName evidence="5">Nucleoside 5'-monophosphate phosphohydrolase</fullName>
    </alternativeName>
</protein>
<comment type="subcellular location">
    <subcellularLocation>
        <location evidence="5">Cytoplasm</location>
    </subcellularLocation>
</comment>
<keyword evidence="5" id="KW-0963">Cytoplasm</keyword>
<dbReference type="Pfam" id="PF01975">
    <property type="entry name" value="SurE"/>
    <property type="match status" value="1"/>
</dbReference>
<evidence type="ECO:0000256" key="1">
    <source>
        <dbReference type="ARBA" id="ARBA00000815"/>
    </source>
</evidence>
<keyword evidence="5" id="KW-0547">Nucleotide-binding</keyword>
<dbReference type="SUPFAM" id="SSF64167">
    <property type="entry name" value="SurE-like"/>
    <property type="match status" value="1"/>
</dbReference>
<dbReference type="InterPro" id="IPR036523">
    <property type="entry name" value="SurE-like_sf"/>
</dbReference>
<evidence type="ECO:0000256" key="5">
    <source>
        <dbReference type="HAMAP-Rule" id="MF_00060"/>
    </source>
</evidence>
<comment type="function">
    <text evidence="5">Nucleotidase that shows phosphatase activity on nucleoside 5'-monophosphates.</text>
</comment>
<evidence type="ECO:0000256" key="3">
    <source>
        <dbReference type="ARBA" id="ARBA00022723"/>
    </source>
</evidence>
<feature type="domain" description="Survival protein SurE-like phosphatase/nucleotidase" evidence="6">
    <location>
        <begin position="7"/>
        <end position="190"/>
    </location>
</feature>
<dbReference type="GO" id="GO:0008253">
    <property type="term" value="F:5'-nucleotidase activity"/>
    <property type="evidence" value="ECO:0007669"/>
    <property type="project" value="UniProtKB-UniRule"/>
</dbReference>
<dbReference type="EC" id="3.1.3.5" evidence="5"/>
<dbReference type="NCBIfam" id="TIGR00087">
    <property type="entry name" value="surE"/>
    <property type="match status" value="1"/>
</dbReference>
<reference evidence="8" key="1">
    <citation type="submission" date="2019-02" db="EMBL/GenBank/DDBJ databases">
        <title>Isolation and identification of novel species under the genus Muribaculum.</title>
        <authorList>
            <person name="Miyake S."/>
            <person name="Ding Y."/>
            <person name="Low A."/>
            <person name="Soh M."/>
            <person name="Seedorf H."/>
        </authorList>
    </citation>
    <scope>NUCLEOTIDE SEQUENCE [LARGE SCALE GENOMIC DNA]</scope>
    <source>
        <strain evidence="8">H5</strain>
    </source>
</reference>
<feature type="binding site" evidence="5">
    <location>
        <position position="12"/>
    </location>
    <ligand>
        <name>a divalent metal cation</name>
        <dbReference type="ChEBI" id="CHEBI:60240"/>
    </ligand>
</feature>
<feature type="binding site" evidence="5">
    <location>
        <position position="99"/>
    </location>
    <ligand>
        <name>a divalent metal cation</name>
        <dbReference type="ChEBI" id="CHEBI:60240"/>
    </ligand>
</feature>
<dbReference type="AlphaFoldDB" id="A0A4V1D3M0"/>
<evidence type="ECO:0000256" key="4">
    <source>
        <dbReference type="ARBA" id="ARBA00022801"/>
    </source>
</evidence>
<evidence type="ECO:0000313" key="7">
    <source>
        <dbReference type="EMBL" id="QCD43478.1"/>
    </source>
</evidence>
<feature type="binding site" evidence="5">
    <location>
        <position position="43"/>
    </location>
    <ligand>
        <name>a divalent metal cation</name>
        <dbReference type="ChEBI" id="CHEBI:60240"/>
    </ligand>
</feature>
<keyword evidence="8" id="KW-1185">Reference proteome</keyword>
<accession>A0A4V1D3M0</accession>
<dbReference type="InterPro" id="IPR002828">
    <property type="entry name" value="SurE-like_Pase/nucleotidase"/>
</dbReference>
<evidence type="ECO:0000256" key="2">
    <source>
        <dbReference type="ARBA" id="ARBA00011062"/>
    </source>
</evidence>
<evidence type="ECO:0000313" key="8">
    <source>
        <dbReference type="Proteomes" id="UP000297149"/>
    </source>
</evidence>
<dbReference type="Proteomes" id="UP000297149">
    <property type="component" value="Chromosome"/>
</dbReference>
<dbReference type="Gene3D" id="3.40.1210.10">
    <property type="entry name" value="Survival protein SurE-like phosphatase/nucleotidase"/>
    <property type="match status" value="1"/>
</dbReference>
<dbReference type="KEGG" id="ddb:E7747_15175"/>
<dbReference type="PANTHER" id="PTHR30457:SF0">
    <property type="entry name" value="PHOSPHATASE, PUTATIVE (AFU_ORTHOLOGUE AFUA_4G01070)-RELATED"/>
    <property type="match status" value="1"/>
</dbReference>
<name>A0A4V1D3M0_9BACT</name>
<dbReference type="PANTHER" id="PTHR30457">
    <property type="entry name" value="5'-NUCLEOTIDASE SURE"/>
    <property type="match status" value="1"/>
</dbReference>
<dbReference type="GO" id="GO:0005737">
    <property type="term" value="C:cytoplasm"/>
    <property type="evidence" value="ECO:0007669"/>
    <property type="project" value="UniProtKB-SubCell"/>
</dbReference>
<comment type="catalytic activity">
    <reaction evidence="1 5">
        <text>a ribonucleoside 5'-phosphate + H2O = a ribonucleoside + phosphate</text>
        <dbReference type="Rhea" id="RHEA:12484"/>
        <dbReference type="ChEBI" id="CHEBI:15377"/>
        <dbReference type="ChEBI" id="CHEBI:18254"/>
        <dbReference type="ChEBI" id="CHEBI:43474"/>
        <dbReference type="ChEBI" id="CHEBI:58043"/>
        <dbReference type="EC" id="3.1.3.5"/>
    </reaction>
</comment>